<proteinExistence type="inferred from homology"/>
<name>A0ABN9SYC7_9DINO</name>
<dbReference type="InterPro" id="IPR001360">
    <property type="entry name" value="Glyco_hydro_1"/>
</dbReference>
<evidence type="ECO:0000313" key="7">
    <source>
        <dbReference type="Proteomes" id="UP001189429"/>
    </source>
</evidence>
<evidence type="ECO:0000256" key="3">
    <source>
        <dbReference type="ARBA" id="ARBA00023295"/>
    </source>
</evidence>
<evidence type="ECO:0000256" key="1">
    <source>
        <dbReference type="ARBA" id="ARBA00010838"/>
    </source>
</evidence>
<keyword evidence="7" id="KW-1185">Reference proteome</keyword>
<dbReference type="Gene3D" id="3.20.20.80">
    <property type="entry name" value="Glycosidases"/>
    <property type="match status" value="1"/>
</dbReference>
<dbReference type="InterPro" id="IPR017853">
    <property type="entry name" value="GH"/>
</dbReference>
<accession>A0ABN9SYC7</accession>
<dbReference type="SUPFAM" id="SSF51445">
    <property type="entry name" value="(Trans)glycosidases"/>
    <property type="match status" value="1"/>
</dbReference>
<evidence type="ECO:0008006" key="8">
    <source>
        <dbReference type="Google" id="ProtNLM"/>
    </source>
</evidence>
<comment type="caution">
    <text evidence="6">The sequence shown here is derived from an EMBL/GenBank/DDBJ whole genome shotgun (WGS) entry which is preliminary data.</text>
</comment>
<dbReference type="Pfam" id="PF00232">
    <property type="entry name" value="Glyco_hydro_1"/>
    <property type="match status" value="1"/>
</dbReference>
<gene>
    <name evidence="6" type="ORF">PCOR1329_LOCUS33709</name>
</gene>
<keyword evidence="2" id="KW-0378">Hydrolase</keyword>
<evidence type="ECO:0000256" key="5">
    <source>
        <dbReference type="SAM" id="MobiDB-lite"/>
    </source>
</evidence>
<comment type="similarity">
    <text evidence="1 4">Belongs to the glycosyl hydrolase 1 family.</text>
</comment>
<organism evidence="6 7">
    <name type="scientific">Prorocentrum cordatum</name>
    <dbReference type="NCBI Taxonomy" id="2364126"/>
    <lineage>
        <taxon>Eukaryota</taxon>
        <taxon>Sar</taxon>
        <taxon>Alveolata</taxon>
        <taxon>Dinophyceae</taxon>
        <taxon>Prorocentrales</taxon>
        <taxon>Prorocentraceae</taxon>
        <taxon>Prorocentrum</taxon>
    </lineage>
</organism>
<dbReference type="PANTHER" id="PTHR10353:SF36">
    <property type="entry name" value="LP05116P"/>
    <property type="match status" value="1"/>
</dbReference>
<dbReference type="Proteomes" id="UP001189429">
    <property type="component" value="Unassembled WGS sequence"/>
</dbReference>
<keyword evidence="3" id="KW-0326">Glycosidase</keyword>
<sequence length="466" mass="51107">MPRMDMESEVIVNAGITPYATLYHWDLPQGLLDPPRVSGWWSRDSNGKPNGEIIQDWIDYCDIVFDALGDRVKYWVTFNEPWTFVFLGSGFGKAPGIPEFSDQGRDPYVAAHNVLNAHAAAVNLYRTKYASKQGGKIGITNNADWREPKTAQPSDVAAADRTVLFQLGWFSEPIFGGNGDYPPEMRKLYGDRLPRFTTEQRRLLNGSADFFGLNHYGTSWAEYDPGSPHPDDSYAATSHDGFVQGGSVWLYGGAASLMHLPRDWGKRAESADARELALPPASAQEGLGCDRSPSCTSDGCWPRAARRCGGLGLRRTALSHGRSGGGQRPPAARGRVEEARPRSTPLLADARGNFAPHRCAYCRRWRAGGLGGAAHVAVAAAVGRASWEDTAEMEDVTAHGWSMCARRRALRNQCGTLATRNMEQQKKQFQQDSDKRRLAAESLRAAPQDGREAPAGWRCPLVVDGA</sequence>
<dbReference type="EMBL" id="CAUYUJ010014160">
    <property type="protein sequence ID" value="CAK0837558.1"/>
    <property type="molecule type" value="Genomic_DNA"/>
</dbReference>
<evidence type="ECO:0000313" key="6">
    <source>
        <dbReference type="EMBL" id="CAK0837558.1"/>
    </source>
</evidence>
<protein>
    <recommendedName>
        <fullName evidence="8">Beta-glucosidase</fullName>
    </recommendedName>
</protein>
<dbReference type="PANTHER" id="PTHR10353">
    <property type="entry name" value="GLYCOSYL HYDROLASE"/>
    <property type="match status" value="1"/>
</dbReference>
<feature type="region of interest" description="Disordered" evidence="5">
    <location>
        <begin position="317"/>
        <end position="342"/>
    </location>
</feature>
<evidence type="ECO:0000256" key="2">
    <source>
        <dbReference type="ARBA" id="ARBA00022801"/>
    </source>
</evidence>
<reference evidence="6" key="1">
    <citation type="submission" date="2023-10" db="EMBL/GenBank/DDBJ databases">
        <authorList>
            <person name="Chen Y."/>
            <person name="Shah S."/>
            <person name="Dougan E. K."/>
            <person name="Thang M."/>
            <person name="Chan C."/>
        </authorList>
    </citation>
    <scope>NUCLEOTIDE SEQUENCE [LARGE SCALE GENOMIC DNA]</scope>
</reference>
<evidence type="ECO:0000256" key="4">
    <source>
        <dbReference type="RuleBase" id="RU003690"/>
    </source>
</evidence>